<name>A0A942YET1_9BACI</name>
<organism evidence="2">
    <name type="scientific">Neobacillus citreus</name>
    <dbReference type="NCBI Taxonomy" id="2833578"/>
    <lineage>
        <taxon>Bacteria</taxon>
        <taxon>Bacillati</taxon>
        <taxon>Bacillota</taxon>
        <taxon>Bacilli</taxon>
        <taxon>Bacillales</taxon>
        <taxon>Bacillaceae</taxon>
        <taxon>Neobacillus</taxon>
    </lineage>
</organism>
<gene>
    <name evidence="2" type="ORF">KHB02_37290</name>
</gene>
<dbReference type="EMBL" id="JAGYPE010000008">
    <property type="protein sequence ID" value="MBS4187030.1"/>
    <property type="molecule type" value="Genomic_DNA"/>
</dbReference>
<accession>A0A942YET1</accession>
<protein>
    <submittedName>
        <fullName evidence="2">Uncharacterized protein</fullName>
    </submittedName>
</protein>
<keyword evidence="1" id="KW-0732">Signal</keyword>
<dbReference type="AlphaFoldDB" id="A0A942YET1"/>
<comment type="caution">
    <text evidence="2">The sequence shown here is derived from an EMBL/GenBank/DDBJ whole genome shotgun (WGS) entry which is preliminary data.</text>
</comment>
<feature type="signal peptide" evidence="1">
    <location>
        <begin position="1"/>
        <end position="28"/>
    </location>
</feature>
<reference evidence="2" key="1">
    <citation type="submission" date="2021-05" db="EMBL/GenBank/DDBJ databases">
        <title>Novel Bacillus species.</title>
        <authorList>
            <person name="Liu G."/>
        </authorList>
    </citation>
    <scope>NUCLEOTIDE SEQUENCE</scope>
    <source>
        <strain evidence="2">FJAT-50051</strain>
    </source>
</reference>
<sequence>MRLAHRIAIILSATAVAVGAVVAGPVTAAEAAAPTTGRFTPLDTVRSWTGTGRTTPTTVQLGGRTGVPSSATAVVVNVEVERPTAAGTVRVTPAGVSAGVTTQAFRKGQTVSSLQTVRLAGGKVQVQLSAGTGRIYLDVSGYYANGSGATFTPLNATRVFNQRVGTTPKKVPLAGRAGIPSNATAVALNTEVGTPSANGYVRVTPSGKDATVAAQVFTKNTTISNLVIVKLAGGAAQVKVSSGTATVFMDVAGYYANTSTGSVFVPLDPVRATSTGLTTTPKTLRLSGTAGVPGTATAIVATATTSRTTAASYLRFTPSGQDPQVATQVLGAGQTLSNAVMTKLVGSSVDRRAQAKVSRGTATLTVDVAGYFLDGSSGSGFGADVSWPQCGSTLPAGQAFGVVGANGSLPNQSNPCTAQQVRWAAASTGGTNQPKVQVYALAANPGRAAAVWPTTNTDPAGAPISNPYGTCSGGYDRACSYVYGYTRAYEASHSRGVPTPSAYRWWIDVETGLSWLGPADATDHQAQNRADVEGMVAALRAAKVSTIGIYSTKSQFGTIVGTVPASSPLTGLPSWIAVGTDGVRAAQAACSAGGLTTGSRVQMTQYVVGNQDRNVSCV</sequence>
<feature type="chain" id="PRO_5037022677" evidence="1">
    <location>
        <begin position="29"/>
        <end position="618"/>
    </location>
</feature>
<proteinExistence type="predicted"/>
<evidence type="ECO:0000313" key="2">
    <source>
        <dbReference type="EMBL" id="MBS4187030.1"/>
    </source>
</evidence>
<evidence type="ECO:0000256" key="1">
    <source>
        <dbReference type="SAM" id="SignalP"/>
    </source>
</evidence>